<dbReference type="Proteomes" id="UP000824089">
    <property type="component" value="Unassembled WGS sequence"/>
</dbReference>
<evidence type="ECO:0000256" key="2">
    <source>
        <dbReference type="ARBA" id="ARBA00022801"/>
    </source>
</evidence>
<reference evidence="4" key="1">
    <citation type="submission" date="2020-10" db="EMBL/GenBank/DDBJ databases">
        <authorList>
            <person name="Gilroy R."/>
        </authorList>
    </citation>
    <scope>NUCLEOTIDE SEQUENCE</scope>
    <source>
        <strain evidence="4">CHK195-4489</strain>
    </source>
</reference>
<evidence type="ECO:0000313" key="4">
    <source>
        <dbReference type="EMBL" id="HIU28829.1"/>
    </source>
</evidence>
<dbReference type="GO" id="GO:0046872">
    <property type="term" value="F:metal ion binding"/>
    <property type="evidence" value="ECO:0007669"/>
    <property type="project" value="UniProtKB-KW"/>
</dbReference>
<dbReference type="InterPro" id="IPR050248">
    <property type="entry name" value="Polysacc_deacetylase_ArnD"/>
</dbReference>
<protein>
    <submittedName>
        <fullName evidence="4">Polysaccharide deacetylase family protein</fullName>
    </submittedName>
</protein>
<feature type="domain" description="NodB homology" evidence="3">
    <location>
        <begin position="35"/>
        <end position="222"/>
    </location>
</feature>
<dbReference type="PANTHER" id="PTHR10587:SF133">
    <property type="entry name" value="CHITIN DEACETYLASE 1-RELATED"/>
    <property type="match status" value="1"/>
</dbReference>
<dbReference type="Pfam" id="PF01522">
    <property type="entry name" value="Polysacc_deac_1"/>
    <property type="match status" value="1"/>
</dbReference>
<dbReference type="PROSITE" id="PS51677">
    <property type="entry name" value="NODB"/>
    <property type="match status" value="1"/>
</dbReference>
<comment type="caution">
    <text evidence="4">The sequence shown here is derived from an EMBL/GenBank/DDBJ whole genome shotgun (WGS) entry which is preliminary data.</text>
</comment>
<dbReference type="PANTHER" id="PTHR10587">
    <property type="entry name" value="GLYCOSYL TRANSFERASE-RELATED"/>
    <property type="match status" value="1"/>
</dbReference>
<organism evidence="4 5">
    <name type="scientific">Candidatus Egerieisoma faecipullorum</name>
    <dbReference type="NCBI Taxonomy" id="2840963"/>
    <lineage>
        <taxon>Bacteria</taxon>
        <taxon>Bacillati</taxon>
        <taxon>Bacillota</taxon>
        <taxon>Clostridia</taxon>
        <taxon>Eubacteriales</taxon>
        <taxon>Clostridiaceae</taxon>
        <taxon>Clostridiaceae incertae sedis</taxon>
        <taxon>Candidatus Egerieisoma</taxon>
    </lineage>
</organism>
<evidence type="ECO:0000259" key="3">
    <source>
        <dbReference type="PROSITE" id="PS51677"/>
    </source>
</evidence>
<keyword evidence="2" id="KW-0378">Hydrolase</keyword>
<dbReference type="EMBL" id="DVMM01000017">
    <property type="protein sequence ID" value="HIU28829.1"/>
    <property type="molecule type" value="Genomic_DNA"/>
</dbReference>
<dbReference type="InterPro" id="IPR002509">
    <property type="entry name" value="NODB_dom"/>
</dbReference>
<dbReference type="SUPFAM" id="SSF88713">
    <property type="entry name" value="Glycoside hydrolase/deacetylase"/>
    <property type="match status" value="1"/>
</dbReference>
<sequence length="260" mass="29541">MRKVYLLEIIFVIWLIILVLLLVPFAVKAEDGEPPMIAFTFDDGPNAVQTSRLLDGLQERGAKATFFVVGEKLDYASDKPNVAENRALLERMAREGHEIGNHTYSHCWLSKISREKAAFELSKTNELIREITGSTPKYMRPPGGSALTAPWVRELAAPMITVCWGYYDTRDWECRNVDKMVQTIVENTFDGDIILLHDNYETSVDTALRAMDLLAGQGYRFVTVDELLNRNTGDGWELDPMRIYCTMKPDDKSRLKQTGI</sequence>
<keyword evidence="1" id="KW-0479">Metal-binding</keyword>
<dbReference type="InterPro" id="IPR011330">
    <property type="entry name" value="Glyco_hydro/deAcase_b/a-brl"/>
</dbReference>
<evidence type="ECO:0000313" key="5">
    <source>
        <dbReference type="Proteomes" id="UP000824089"/>
    </source>
</evidence>
<dbReference type="Gene3D" id="3.20.20.370">
    <property type="entry name" value="Glycoside hydrolase/deacetylase"/>
    <property type="match status" value="1"/>
</dbReference>
<name>A0A9D1I6B2_9CLOT</name>
<dbReference type="GO" id="GO:0016810">
    <property type="term" value="F:hydrolase activity, acting on carbon-nitrogen (but not peptide) bonds"/>
    <property type="evidence" value="ECO:0007669"/>
    <property type="project" value="InterPro"/>
</dbReference>
<reference evidence="4" key="2">
    <citation type="journal article" date="2021" name="PeerJ">
        <title>Extensive microbial diversity within the chicken gut microbiome revealed by metagenomics and culture.</title>
        <authorList>
            <person name="Gilroy R."/>
            <person name="Ravi A."/>
            <person name="Getino M."/>
            <person name="Pursley I."/>
            <person name="Horton D.L."/>
            <person name="Alikhan N.F."/>
            <person name="Baker D."/>
            <person name="Gharbi K."/>
            <person name="Hall N."/>
            <person name="Watson M."/>
            <person name="Adriaenssens E.M."/>
            <person name="Foster-Nyarko E."/>
            <person name="Jarju S."/>
            <person name="Secka A."/>
            <person name="Antonio M."/>
            <person name="Oren A."/>
            <person name="Chaudhuri R.R."/>
            <person name="La Ragione R."/>
            <person name="Hildebrand F."/>
            <person name="Pallen M.J."/>
        </authorList>
    </citation>
    <scope>NUCLEOTIDE SEQUENCE</scope>
    <source>
        <strain evidence="4">CHK195-4489</strain>
    </source>
</reference>
<proteinExistence type="predicted"/>
<accession>A0A9D1I6B2</accession>
<gene>
    <name evidence="4" type="ORF">IAD50_00870</name>
</gene>
<dbReference type="GO" id="GO:0016020">
    <property type="term" value="C:membrane"/>
    <property type="evidence" value="ECO:0007669"/>
    <property type="project" value="TreeGrafter"/>
</dbReference>
<dbReference type="AlphaFoldDB" id="A0A9D1I6B2"/>
<evidence type="ECO:0000256" key="1">
    <source>
        <dbReference type="ARBA" id="ARBA00022723"/>
    </source>
</evidence>
<dbReference type="GO" id="GO:0005975">
    <property type="term" value="P:carbohydrate metabolic process"/>
    <property type="evidence" value="ECO:0007669"/>
    <property type="project" value="InterPro"/>
</dbReference>